<accession>A0A0G1YF77</accession>
<evidence type="ECO:0000313" key="3">
    <source>
        <dbReference type="Proteomes" id="UP000033870"/>
    </source>
</evidence>
<evidence type="ECO:0000313" key="2">
    <source>
        <dbReference type="EMBL" id="KKW41855.1"/>
    </source>
</evidence>
<dbReference type="EMBL" id="LCRX01000013">
    <property type="protein sequence ID" value="KKW41855.1"/>
    <property type="molecule type" value="Genomic_DNA"/>
</dbReference>
<keyword evidence="1" id="KW-1133">Transmembrane helix</keyword>
<dbReference type="STRING" id="1619044.UY92_C0013G0054"/>
<dbReference type="AlphaFoldDB" id="A0A0G1YF77"/>
<evidence type="ECO:0000256" key="1">
    <source>
        <dbReference type="SAM" id="Phobius"/>
    </source>
</evidence>
<dbReference type="Proteomes" id="UP000033870">
    <property type="component" value="Unassembled WGS sequence"/>
</dbReference>
<protein>
    <submittedName>
        <fullName evidence="2">Uncharacterized protein</fullName>
    </submittedName>
</protein>
<feature type="transmembrane region" description="Helical" evidence="1">
    <location>
        <begin position="35"/>
        <end position="59"/>
    </location>
</feature>
<organism evidence="2 3">
    <name type="scientific">Candidatus Magasanikbacteria bacterium GW2011_GWA2_56_11</name>
    <dbReference type="NCBI Taxonomy" id="1619044"/>
    <lineage>
        <taxon>Bacteria</taxon>
        <taxon>Candidatus Magasanikiibacteriota</taxon>
    </lineage>
</organism>
<gene>
    <name evidence="2" type="ORF">UY92_C0013G0054</name>
</gene>
<keyword evidence="1" id="KW-0812">Transmembrane</keyword>
<reference evidence="2 3" key="1">
    <citation type="journal article" date="2015" name="Nature">
        <title>rRNA introns, odd ribosomes, and small enigmatic genomes across a large radiation of phyla.</title>
        <authorList>
            <person name="Brown C.T."/>
            <person name="Hug L.A."/>
            <person name="Thomas B.C."/>
            <person name="Sharon I."/>
            <person name="Castelle C.J."/>
            <person name="Singh A."/>
            <person name="Wilkins M.J."/>
            <person name="Williams K.H."/>
            <person name="Banfield J.F."/>
        </authorList>
    </citation>
    <scope>NUCLEOTIDE SEQUENCE [LARGE SCALE GENOMIC DNA]</scope>
</reference>
<comment type="caution">
    <text evidence="2">The sequence shown here is derived from an EMBL/GenBank/DDBJ whole genome shotgun (WGS) entry which is preliminary data.</text>
</comment>
<keyword evidence="1" id="KW-0472">Membrane</keyword>
<name>A0A0G1YF77_9BACT</name>
<proteinExistence type="predicted"/>
<sequence>MKIGQLCYTTNRYLTCLYGTGMPIAFLKKNNQSSLVVIILLSLSTVTFAGVFFLTVYFFDFCRSLPGQGLSALPAVTLDNNQESGDEQKVEVTSGDPSIAQVVKQVSKHLALPDGEVLVATVLDPETFGREHAGFFVSPKKGDKVLVYADRVILYDPDRDRLLDIIHAALPGQAAGDRSVSTTSP</sequence>